<evidence type="ECO:0000256" key="6">
    <source>
        <dbReference type="ARBA" id="ARBA00023125"/>
    </source>
</evidence>
<evidence type="ECO:0000256" key="1">
    <source>
        <dbReference type="ARBA" id="ARBA00000185"/>
    </source>
</evidence>
<reference evidence="12 13" key="1">
    <citation type="submission" date="2022-07" db="EMBL/GenBank/DDBJ databases">
        <title>Methylomonas rivi sp. nov., Methylomonas rosea sp. nov., Methylomonas aureus sp. nov. and Methylomonas subterranea sp. nov., four novel methanotrophs isolated from a freshwater creek and the deep terrestrial subsurface.</title>
        <authorList>
            <person name="Abin C."/>
            <person name="Sankaranarayanan K."/>
            <person name="Garner C."/>
            <person name="Sindelar R."/>
            <person name="Kotary K."/>
            <person name="Garner R."/>
            <person name="Barclay S."/>
            <person name="Lawson P."/>
            <person name="Krumholz L."/>
        </authorList>
    </citation>
    <scope>NUCLEOTIDE SEQUENCE [LARGE SCALE GENOMIC DNA]</scope>
    <source>
        <strain evidence="12 13">SURF-2</strain>
    </source>
</reference>
<dbReference type="InterPro" id="IPR005743">
    <property type="entry name" value="GyrA"/>
</dbReference>
<feature type="compositionally biased region" description="Acidic residues" evidence="10">
    <location>
        <begin position="841"/>
        <end position="855"/>
    </location>
</feature>
<dbReference type="InterPro" id="IPR050220">
    <property type="entry name" value="Type_II_DNA_Topoisomerases"/>
</dbReference>
<dbReference type="RefSeq" id="WP_256600398.1">
    <property type="nucleotide sequence ID" value="NZ_JANIBJ010000002.1"/>
</dbReference>
<evidence type="ECO:0000256" key="2">
    <source>
        <dbReference type="ARBA" id="ARBA00008263"/>
    </source>
</evidence>
<keyword evidence="8" id="KW-0963">Cytoplasm</keyword>
<comment type="function">
    <text evidence="8">A type II topoisomerase that negatively supercoils closed circular double-stranded (ds) DNA in an ATP-dependent manner to modulate DNA topology and maintain chromosomes in an underwound state. Negative supercoiling favors strand separation, and DNA replication, transcription, recombination and repair, all of which involve strand separation. Also able to catalyze the interconversion of other topological isomers of dsDNA rings, including catenanes and knotted rings. Type II topoisomerases break and join 2 DNA strands simultaneously in an ATP-dependent manner.</text>
</comment>
<evidence type="ECO:0000259" key="11">
    <source>
        <dbReference type="PROSITE" id="PS52040"/>
    </source>
</evidence>
<evidence type="ECO:0000313" key="12">
    <source>
        <dbReference type="EMBL" id="MCQ8102783.1"/>
    </source>
</evidence>
<protein>
    <recommendedName>
        <fullName evidence="8">DNA gyrase subunit A</fullName>
        <ecNumber evidence="8">5.6.2.2</ecNumber>
    </recommendedName>
</protein>
<dbReference type="SUPFAM" id="SSF56719">
    <property type="entry name" value="Type II DNA topoisomerase"/>
    <property type="match status" value="1"/>
</dbReference>
<feature type="region of interest" description="Disordered" evidence="10">
    <location>
        <begin position="837"/>
        <end position="866"/>
    </location>
</feature>
<dbReference type="PANTHER" id="PTHR43493">
    <property type="entry name" value="DNA GYRASE/TOPOISOMERASE SUBUNIT A"/>
    <property type="match status" value="1"/>
</dbReference>
<dbReference type="SUPFAM" id="SSF101904">
    <property type="entry name" value="GyrA/ParC C-terminal domain-like"/>
    <property type="match status" value="1"/>
</dbReference>
<evidence type="ECO:0000256" key="5">
    <source>
        <dbReference type="ARBA" id="ARBA00023029"/>
    </source>
</evidence>
<feature type="active site" description="O-(5'-phospho-DNA)-tyrosine intermediate" evidence="8 9">
    <location>
        <position position="122"/>
    </location>
</feature>
<evidence type="ECO:0000256" key="8">
    <source>
        <dbReference type="HAMAP-Rule" id="MF_01897"/>
    </source>
</evidence>
<name>A0ABT1TBY6_9GAMM</name>
<keyword evidence="3 8" id="KW-0547">Nucleotide-binding</keyword>
<dbReference type="EMBL" id="JANIBJ010000002">
    <property type="protein sequence ID" value="MCQ8102783.1"/>
    <property type="molecule type" value="Genomic_DNA"/>
</dbReference>
<comment type="similarity">
    <text evidence="2 8">Belongs to the type II topoisomerase GyrA/ParC subunit family.</text>
</comment>
<dbReference type="InterPro" id="IPR013760">
    <property type="entry name" value="Topo_IIA-like_dom_sf"/>
</dbReference>
<comment type="subunit">
    <text evidence="8">Heterotetramer, composed of two GyrA and two GyrB chains. In the heterotetramer, GyrA contains the active site tyrosine that forms a transient covalent intermediate with DNA, while GyrB binds cofactors and catalyzes ATP hydrolysis.</text>
</comment>
<keyword evidence="13" id="KW-1185">Reference proteome</keyword>
<comment type="catalytic activity">
    <reaction evidence="1 8 9">
        <text>ATP-dependent breakage, passage and rejoining of double-stranded DNA.</text>
        <dbReference type="EC" id="5.6.2.2"/>
    </reaction>
</comment>
<dbReference type="CDD" id="cd00187">
    <property type="entry name" value="TOP4c"/>
    <property type="match status" value="1"/>
</dbReference>
<evidence type="ECO:0000256" key="9">
    <source>
        <dbReference type="PROSITE-ProRule" id="PRU01384"/>
    </source>
</evidence>
<dbReference type="Proteomes" id="UP001524499">
    <property type="component" value="Unassembled WGS sequence"/>
</dbReference>
<dbReference type="GO" id="GO:0003918">
    <property type="term" value="F:DNA topoisomerase type II (double strand cut, ATP-hydrolyzing) activity"/>
    <property type="evidence" value="ECO:0007669"/>
    <property type="project" value="UniProtKB-EC"/>
</dbReference>
<dbReference type="EC" id="5.6.2.2" evidence="8"/>
<dbReference type="InterPro" id="IPR002205">
    <property type="entry name" value="Topo_IIA_dom_A"/>
</dbReference>
<keyword evidence="7 8" id="KW-0413">Isomerase</keyword>
<dbReference type="Pfam" id="PF00521">
    <property type="entry name" value="DNA_topoisoIV"/>
    <property type="match status" value="1"/>
</dbReference>
<feature type="domain" description="Topo IIA-type catalytic" evidence="11">
    <location>
        <begin position="34"/>
        <end position="533"/>
    </location>
</feature>
<evidence type="ECO:0000256" key="7">
    <source>
        <dbReference type="ARBA" id="ARBA00023235"/>
    </source>
</evidence>
<evidence type="ECO:0000313" key="13">
    <source>
        <dbReference type="Proteomes" id="UP001524499"/>
    </source>
</evidence>
<dbReference type="Gene3D" id="3.90.199.10">
    <property type="entry name" value="Topoisomerase II, domain 5"/>
    <property type="match status" value="1"/>
</dbReference>
<keyword evidence="4 8" id="KW-0067">ATP-binding</keyword>
<dbReference type="HAMAP" id="MF_01897">
    <property type="entry name" value="GyrA"/>
    <property type="match status" value="1"/>
</dbReference>
<accession>A0ABT1TBY6</accession>
<organism evidence="12 13">
    <name type="scientific">Methylomonas subterranea</name>
    <dbReference type="NCBI Taxonomy" id="2952225"/>
    <lineage>
        <taxon>Bacteria</taxon>
        <taxon>Pseudomonadati</taxon>
        <taxon>Pseudomonadota</taxon>
        <taxon>Gammaproteobacteria</taxon>
        <taxon>Methylococcales</taxon>
        <taxon>Methylococcaceae</taxon>
        <taxon>Methylomonas</taxon>
    </lineage>
</organism>
<dbReference type="InterPro" id="IPR013757">
    <property type="entry name" value="Topo_IIA_A_a_sf"/>
</dbReference>
<dbReference type="NCBIfam" id="TIGR01063">
    <property type="entry name" value="gyrA"/>
    <property type="match status" value="1"/>
</dbReference>
<gene>
    <name evidence="8 12" type="primary">gyrA</name>
    <name evidence="12" type="ORF">NP590_01595</name>
</gene>
<dbReference type="Pfam" id="PF03989">
    <property type="entry name" value="DNA_gyraseA_C"/>
    <property type="match status" value="6"/>
</dbReference>
<dbReference type="NCBIfam" id="NF004043">
    <property type="entry name" value="PRK05560.1"/>
    <property type="match status" value="1"/>
</dbReference>
<evidence type="ECO:0000256" key="4">
    <source>
        <dbReference type="ARBA" id="ARBA00022840"/>
    </source>
</evidence>
<feature type="short sequence motif" description="GyrA-box" evidence="8">
    <location>
        <begin position="560"/>
        <end position="566"/>
    </location>
</feature>
<dbReference type="Gene3D" id="2.120.10.90">
    <property type="entry name" value="DNA gyrase/topoisomerase IV, subunit A, C-terminal"/>
    <property type="match status" value="1"/>
</dbReference>
<sequence>MSDFAKEIIPVNLEDEMKQSYLDYAMSVIVGRALPDVRDGLKPVHRRVLYAMNELGNDWNKPYKKSARIVGDVIGKYHPHGDTAVYDTMVRMAQPFSLRYMLIDGQGNFGSVDGDSPAAMRYTEVRMSKIAHELLADLDKETVDFVANYDESESEPTVMPTRIPTLLINGSAGIAVGMATNIPPHNLTEIVSACLALIENADLSIPELMHIVPGPDFPTAGIINGASGIYEAYTTGRGRIYIRARSHFEDIGDSGRQAIITTELPYQVNKARLLEKIAELVKEGKLEGISGLRDESDKDGMRMVIELRRGEVPDVVLNNLYKQTQMQTVFGINMVALLDGRPHCMNLKEILSAFIDHRREIVTRRTIYNLRKARERAHILEGLAVALANIDEMIELIKTSPNPQEAKSGLLAKTWNAGLVAALLDRADAARSRPEDLGAEFGMADGFYRLSEAQAQAILDLRLHRLTGLEQEKIVNEYKQLLELIDEYLHILGSDVRLMEVIREELEDIKNQYADARRTEIIQDYSNLSAEDLITEEDMVVTMSHEGYVKTQPLTDYKAQRRGGRGKSATATKENDFVDKLIIANTHDTILCFSSRGKVYWLKVYELPVASRASRGKPFVNLLPLEEGEKINAMLSVREYSEDKFVFMATASGTVKKTPLTEFAFQLAKGKIAIDLRDNDTLVGVALTDGQQNVLLFNSDGKAVCFNETDVRPMGRTAAGVRGMRLQEGQKIISLIISSEGTVLNITENGFGKRTRIEEFTPHKRGGLGLIAIQTSERNGSVVGAVLVNDGDEIMLITNAGTLVRTRVNEISVVGRNTQGVTVIRLDKGEKVVGVDRIEGLGDDEEGVDDSDLSSDDAAIGGGEEE</sequence>
<dbReference type="SMART" id="SM00434">
    <property type="entry name" value="TOP4c"/>
    <property type="match status" value="1"/>
</dbReference>
<dbReference type="NCBIfam" id="NF004044">
    <property type="entry name" value="PRK05561.1"/>
    <property type="match status" value="1"/>
</dbReference>
<proteinExistence type="inferred from homology"/>
<evidence type="ECO:0000256" key="3">
    <source>
        <dbReference type="ARBA" id="ARBA00022741"/>
    </source>
</evidence>
<keyword evidence="5 8" id="KW-0799">Topoisomerase</keyword>
<comment type="miscellaneous">
    <text evidence="8">Few gyrases are as efficient as E.coli at forming negative supercoils. Not all organisms have 2 type II topoisomerases; in organisms with a single type II topoisomerase this enzyme also has to decatenate newly replicated chromosomes.</text>
</comment>
<evidence type="ECO:0000256" key="10">
    <source>
        <dbReference type="SAM" id="MobiDB-lite"/>
    </source>
</evidence>
<dbReference type="PROSITE" id="PS52040">
    <property type="entry name" value="TOPO_IIA"/>
    <property type="match status" value="1"/>
</dbReference>
<dbReference type="Gene3D" id="3.30.1360.40">
    <property type="match status" value="1"/>
</dbReference>
<comment type="caution">
    <text evidence="12">The sequence shown here is derived from an EMBL/GenBank/DDBJ whole genome shotgun (WGS) entry which is preliminary data.</text>
</comment>
<dbReference type="PANTHER" id="PTHR43493:SF5">
    <property type="entry name" value="DNA GYRASE SUBUNIT A, CHLOROPLASTIC_MITOCHONDRIAL"/>
    <property type="match status" value="1"/>
</dbReference>
<comment type="subcellular location">
    <subcellularLocation>
        <location evidence="8">Cytoplasm</location>
    </subcellularLocation>
</comment>
<dbReference type="InterPro" id="IPR006691">
    <property type="entry name" value="GyrA/parC_rep"/>
</dbReference>
<dbReference type="InterPro" id="IPR035516">
    <property type="entry name" value="Gyrase/topoIV_suA_C"/>
</dbReference>
<keyword evidence="6 8" id="KW-0238">DNA-binding</keyword>
<dbReference type="Gene3D" id="1.10.268.10">
    <property type="entry name" value="Topoisomerase, domain 3"/>
    <property type="match status" value="1"/>
</dbReference>
<dbReference type="InterPro" id="IPR013758">
    <property type="entry name" value="Topo_IIA_A/C_ab"/>
</dbReference>